<organism evidence="2 3">
    <name type="scientific">Olleya phage Harreka_1</name>
    <dbReference type="NCBI Taxonomy" id="2745673"/>
    <lineage>
        <taxon>Viruses</taxon>
        <taxon>Duplodnaviria</taxon>
        <taxon>Heunggongvirae</taxon>
        <taxon>Uroviricota</taxon>
        <taxon>Caudoviricetes</taxon>
        <taxon>Aggregaviridae</taxon>
        <taxon>Harrekavirus</taxon>
        <taxon>Harrekavirus harreka</taxon>
    </lineage>
</organism>
<keyword evidence="1" id="KW-0812">Transmembrane</keyword>
<protein>
    <submittedName>
        <fullName evidence="2">Uncharacterized protein</fullName>
    </submittedName>
</protein>
<keyword evidence="3" id="KW-1185">Reference proteome</keyword>
<evidence type="ECO:0000256" key="1">
    <source>
        <dbReference type="SAM" id="Phobius"/>
    </source>
</evidence>
<dbReference type="EMBL" id="MT732457">
    <property type="protein sequence ID" value="QQV90478.1"/>
    <property type="molecule type" value="Genomic_DNA"/>
</dbReference>
<accession>A0A8E4ZC26</accession>
<proteinExistence type="predicted"/>
<gene>
    <name evidence="2" type="ORF">Harreka1_71</name>
</gene>
<reference evidence="2" key="1">
    <citation type="submission" date="2020-07" db="EMBL/GenBank/DDBJ databases">
        <title>Highly diverse flavobacterial phages as mortality factor during North Sea spring blooms.</title>
        <authorList>
            <person name="Bartlau N."/>
            <person name="Wichels A."/>
            <person name="Krohne G."/>
            <person name="Adriaenssens E.M."/>
            <person name="Heins A."/>
            <person name="Fuchs B.M."/>
            <person name="Amann R."/>
            <person name="Moraru C."/>
        </authorList>
    </citation>
    <scope>NUCLEOTIDE SEQUENCE</scope>
</reference>
<dbReference type="Proteomes" id="UP000693706">
    <property type="component" value="Segment"/>
</dbReference>
<feature type="transmembrane region" description="Helical" evidence="1">
    <location>
        <begin position="30"/>
        <end position="50"/>
    </location>
</feature>
<sequence>MKRAYLIIVILWAVYNAVYNGELKPKDNEVLFCLIAINHVAAAIGLVLWMKGYDKNSYK</sequence>
<evidence type="ECO:0000313" key="3">
    <source>
        <dbReference type="Proteomes" id="UP000693706"/>
    </source>
</evidence>
<keyword evidence="1" id="KW-1133">Transmembrane helix</keyword>
<name>A0A8E4ZC26_9CAUD</name>
<evidence type="ECO:0000313" key="2">
    <source>
        <dbReference type="EMBL" id="QQV90478.1"/>
    </source>
</evidence>
<keyword evidence="1" id="KW-0472">Membrane</keyword>